<evidence type="ECO:0000313" key="2">
    <source>
        <dbReference type="EMBL" id="UOO90190.1"/>
    </source>
</evidence>
<dbReference type="SMART" id="SM00852">
    <property type="entry name" value="MoCF_biosynth"/>
    <property type="match status" value="1"/>
</dbReference>
<dbReference type="InterPro" id="IPR001453">
    <property type="entry name" value="MoaB/Mog_dom"/>
</dbReference>
<dbReference type="InterPro" id="IPR050101">
    <property type="entry name" value="CinA"/>
</dbReference>
<proteinExistence type="predicted"/>
<accession>A0ABY4E335</accession>
<dbReference type="Gene3D" id="3.40.980.10">
    <property type="entry name" value="MoaB/Mog-like domain"/>
    <property type="match status" value="1"/>
</dbReference>
<organism evidence="2 3">
    <name type="scientific">Vitreoscilla massiliensis</name>
    <dbReference type="NCBI Taxonomy" id="1689272"/>
    <lineage>
        <taxon>Bacteria</taxon>
        <taxon>Pseudomonadati</taxon>
        <taxon>Pseudomonadota</taxon>
        <taxon>Betaproteobacteria</taxon>
        <taxon>Neisseriales</taxon>
        <taxon>Neisseriaceae</taxon>
        <taxon>Vitreoscilla</taxon>
    </lineage>
</organism>
<sequence length="267" mass="29835">MNFQLIIIGDEIIHGSRVDAHFSAIKNLLAERGLRLRNVQYLPDDRVMIIEQLKRSFADGIPTFVTGGIGGTPDDHTRQAAAAALDLPLTLHADAVPAIEAIAHRRGESLDNPNHLTRLNMATFPVGADLVPNPYNNIAGFSIQEHYFLPGFPIMAHPMVAWVLDTLYPHLHHQTRYASVSVWVYNLPESNITDLMHNIEQQYPQIQTFSLPSTLQAGQNSPYQYRIEFGLKAQDQACDSLPQVWAQVLQQLRDLGGELQDTDVPSE</sequence>
<gene>
    <name evidence="2" type="ORF">LVJ82_04165</name>
</gene>
<dbReference type="SUPFAM" id="SSF53218">
    <property type="entry name" value="Molybdenum cofactor biosynthesis proteins"/>
    <property type="match status" value="1"/>
</dbReference>
<dbReference type="PANTHER" id="PTHR13939:SF0">
    <property type="entry name" value="NMN AMIDOHYDROLASE-LIKE PROTEIN YFAY"/>
    <property type="match status" value="1"/>
</dbReference>
<dbReference type="RefSeq" id="WP_058355915.1">
    <property type="nucleotide sequence ID" value="NZ_CABKVG010000008.1"/>
</dbReference>
<dbReference type="Proteomes" id="UP000832011">
    <property type="component" value="Chromosome"/>
</dbReference>
<protein>
    <submittedName>
        <fullName evidence="2">Competence/damage-inducible protein A</fullName>
    </submittedName>
</protein>
<keyword evidence="3" id="KW-1185">Reference proteome</keyword>
<dbReference type="Pfam" id="PF00994">
    <property type="entry name" value="MoCF_biosynth"/>
    <property type="match status" value="1"/>
</dbReference>
<dbReference type="PANTHER" id="PTHR13939">
    <property type="entry name" value="NICOTINAMIDE-NUCLEOTIDE AMIDOHYDROLASE PNCC"/>
    <property type="match status" value="1"/>
</dbReference>
<evidence type="ECO:0000313" key="3">
    <source>
        <dbReference type="Proteomes" id="UP000832011"/>
    </source>
</evidence>
<reference evidence="2 3" key="1">
    <citation type="journal article" date="2022" name="Res Sq">
        <title>Evolution of multicellular longitudinally dividing oral cavity symbionts (Neisseriaceae).</title>
        <authorList>
            <person name="Nyongesa S."/>
            <person name="Weber P."/>
            <person name="Bernet E."/>
            <person name="Pullido F."/>
            <person name="Nieckarz M."/>
            <person name="Delaby M."/>
            <person name="Nieves C."/>
            <person name="Viehboeck T."/>
            <person name="Krause N."/>
            <person name="Rivera-Millot A."/>
            <person name="Nakamura A."/>
            <person name="Vischer N."/>
            <person name="VanNieuwenhze M."/>
            <person name="Brun Y."/>
            <person name="Cava F."/>
            <person name="Bulgheresi S."/>
            <person name="Veyrier F."/>
        </authorList>
    </citation>
    <scope>NUCLEOTIDE SEQUENCE [LARGE SCALE GENOMIC DNA]</scope>
    <source>
        <strain evidence="2 3">SN4</strain>
    </source>
</reference>
<name>A0ABY4E335_9NEIS</name>
<feature type="domain" description="MoaB/Mog" evidence="1">
    <location>
        <begin position="4"/>
        <end position="171"/>
    </location>
</feature>
<dbReference type="InterPro" id="IPR036425">
    <property type="entry name" value="MoaB/Mog-like_dom_sf"/>
</dbReference>
<evidence type="ECO:0000259" key="1">
    <source>
        <dbReference type="SMART" id="SM00852"/>
    </source>
</evidence>
<dbReference type="EMBL" id="CP091511">
    <property type="protein sequence ID" value="UOO90190.1"/>
    <property type="molecule type" value="Genomic_DNA"/>
</dbReference>